<protein>
    <submittedName>
        <fullName evidence="2">Plasmodium vivax Vir protein, putative</fullName>
    </submittedName>
</protein>
<dbReference type="VEuPathDB" id="PlasmoDB:PocGH01_00176400"/>
<feature type="transmembrane region" description="Helical" evidence="1">
    <location>
        <begin position="230"/>
        <end position="247"/>
    </location>
</feature>
<dbReference type="Proteomes" id="UP000243200">
    <property type="component" value="Unassembled WGS sequence"/>
</dbReference>
<keyword evidence="1" id="KW-0812">Transmembrane</keyword>
<keyword evidence="1" id="KW-1133">Transmembrane helix</keyword>
<accession>A0A1C3KK91</accession>
<dbReference type="EMBL" id="FLRJ01000690">
    <property type="protein sequence ID" value="SBT74360.1"/>
    <property type="molecule type" value="Genomic_DNA"/>
</dbReference>
<organism evidence="2 3">
    <name type="scientific">Plasmodium ovale</name>
    <name type="common">malaria parasite P. ovale</name>
    <dbReference type="NCBI Taxonomy" id="36330"/>
    <lineage>
        <taxon>Eukaryota</taxon>
        <taxon>Sar</taxon>
        <taxon>Alveolata</taxon>
        <taxon>Apicomplexa</taxon>
        <taxon>Aconoidasida</taxon>
        <taxon>Haemosporida</taxon>
        <taxon>Plasmodiidae</taxon>
        <taxon>Plasmodium</taxon>
        <taxon>Plasmodium (Plasmodium)</taxon>
    </lineage>
</organism>
<dbReference type="VEuPathDB" id="PlasmoDB:POWCR01_000209300"/>
<dbReference type="InterPro" id="IPR008780">
    <property type="entry name" value="Plasmodium_Vir"/>
</dbReference>
<gene>
    <name evidence="2" type="primary">PowCR01_000209300</name>
    <name evidence="2" type="ORF">POWCR01_000209300</name>
</gene>
<keyword evidence="1" id="KW-0472">Membrane</keyword>
<name>A0A1C3KK91_PLAOA</name>
<dbReference type="Pfam" id="PF05795">
    <property type="entry name" value="Plasmodium_Vir"/>
    <property type="match status" value="1"/>
</dbReference>
<evidence type="ECO:0000313" key="3">
    <source>
        <dbReference type="Proteomes" id="UP000243200"/>
    </source>
</evidence>
<evidence type="ECO:0000313" key="2">
    <source>
        <dbReference type="EMBL" id="SBT74360.1"/>
    </source>
</evidence>
<evidence type="ECO:0000256" key="1">
    <source>
        <dbReference type="SAM" id="Phobius"/>
    </source>
</evidence>
<dbReference type="AlphaFoldDB" id="A0A1C3KK91"/>
<proteinExistence type="predicted"/>
<sequence length="303" mass="35602">MGGEDDGEEDDYVSGDNYYFSVSTFLQYEDEFNRVTSESSSSKEHDVDCNQISNDKFSSKDFSDRCDKVANYLHYIKHKIKDDNDNRCRCLNYLLNTKTEFNTYPNKECPDLFKAYEDISDKLDTCKSNITCIKKEDLGKIEKLYYLNEAMKKLEKSIEENDEHIYTNAENFAKLYKNAMIGCPNEDIEGYCKAITDLEVLCNHHVQTENCAEIAELIKYQHALKKSVKIVVPCIMILAIPFFLYILNKFTSFGSWFNNLLIKNKIFRHNMNEEVIEQFFEHTYEIKDRDSNYRLHNIGYHVT</sequence>
<reference evidence="2 3" key="1">
    <citation type="submission" date="2016-06" db="EMBL/GenBank/DDBJ databases">
        <authorList>
            <consortium name="Pathogen Informatics"/>
        </authorList>
    </citation>
    <scope>NUCLEOTIDE SEQUENCE [LARGE SCALE GENOMIC DNA]</scope>
</reference>